<accession>A0A1H4D5N8</accession>
<keyword evidence="3" id="KW-1185">Reference proteome</keyword>
<dbReference type="STRING" id="283786.SAMN04487990_1251"/>
<proteinExistence type="predicted"/>
<sequence length="87" mass="9688">MNDLALVLLVGIPILSILFGYFLWKSAMDNYGYNIYGIGVIIRLLIAGLVCLFDPMIGLVLLVIVSIWSFITTLRNTSFFIALFAVL</sequence>
<dbReference type="EMBL" id="FNQK01000025">
    <property type="protein sequence ID" value="SEA67856.1"/>
    <property type="molecule type" value="Genomic_DNA"/>
</dbReference>
<keyword evidence="1" id="KW-0472">Membrane</keyword>
<dbReference type="RefSeq" id="WP_143034178.1">
    <property type="nucleotide sequence ID" value="NZ_FNQK01000025.1"/>
</dbReference>
<evidence type="ECO:0000313" key="3">
    <source>
        <dbReference type="Proteomes" id="UP000198846"/>
    </source>
</evidence>
<dbReference type="Proteomes" id="UP000198846">
    <property type="component" value="Unassembled WGS sequence"/>
</dbReference>
<name>A0A1H4D5N8_BIZPA</name>
<evidence type="ECO:0000313" key="2">
    <source>
        <dbReference type="EMBL" id="SEA67856.1"/>
    </source>
</evidence>
<dbReference type="AlphaFoldDB" id="A0A1H4D5N8"/>
<feature type="transmembrane region" description="Helical" evidence="1">
    <location>
        <begin position="6"/>
        <end position="24"/>
    </location>
</feature>
<keyword evidence="1" id="KW-1133">Transmembrane helix</keyword>
<organism evidence="2 3">
    <name type="scientific">Bizionia paragorgiae</name>
    <dbReference type="NCBI Taxonomy" id="283786"/>
    <lineage>
        <taxon>Bacteria</taxon>
        <taxon>Pseudomonadati</taxon>
        <taxon>Bacteroidota</taxon>
        <taxon>Flavobacteriia</taxon>
        <taxon>Flavobacteriales</taxon>
        <taxon>Flavobacteriaceae</taxon>
        <taxon>Bizionia</taxon>
    </lineage>
</organism>
<protein>
    <submittedName>
        <fullName evidence="2">Uncharacterized protein</fullName>
    </submittedName>
</protein>
<feature type="transmembrane region" description="Helical" evidence="1">
    <location>
        <begin position="31"/>
        <end position="50"/>
    </location>
</feature>
<feature type="transmembrane region" description="Helical" evidence="1">
    <location>
        <begin position="56"/>
        <end position="86"/>
    </location>
</feature>
<evidence type="ECO:0000256" key="1">
    <source>
        <dbReference type="SAM" id="Phobius"/>
    </source>
</evidence>
<feature type="non-terminal residue" evidence="2">
    <location>
        <position position="87"/>
    </location>
</feature>
<gene>
    <name evidence="2" type="ORF">SAMN04487990_1251</name>
</gene>
<dbReference type="OrthoDB" id="9965488at2"/>
<reference evidence="2 3" key="1">
    <citation type="submission" date="2016-10" db="EMBL/GenBank/DDBJ databases">
        <authorList>
            <person name="de Groot N.N."/>
        </authorList>
    </citation>
    <scope>NUCLEOTIDE SEQUENCE [LARGE SCALE GENOMIC DNA]</scope>
    <source>
        <strain evidence="2 3">DSM 23842</strain>
    </source>
</reference>
<keyword evidence="1" id="KW-0812">Transmembrane</keyword>